<dbReference type="Pfam" id="PF02212">
    <property type="entry name" value="GED"/>
    <property type="match status" value="1"/>
</dbReference>
<protein>
    <recommendedName>
        <fullName evidence="2">GED domain-containing protein</fullName>
    </recommendedName>
</protein>
<dbReference type="InterPro" id="IPR003130">
    <property type="entry name" value="GED"/>
</dbReference>
<evidence type="ECO:0000313" key="4">
    <source>
        <dbReference type="Proteomes" id="UP001227230"/>
    </source>
</evidence>
<accession>A0ABY9BL06</accession>
<keyword evidence="4" id="KW-1185">Reference proteome</keyword>
<dbReference type="PROSITE" id="PS51388">
    <property type="entry name" value="GED"/>
    <property type="match status" value="1"/>
</dbReference>
<sequence>MGWLPIVSVKEFLYPKVVKCFYSNMTFEDEGPITTTINGVQIVFNVAKLCQILEIPNEGVCLYEAKKWPRVEGFKPAEAIQRLCGYPRSSRPTSHLFTVLSRILHHMISYIFIPKGGHRDDVSFLEAFLVDSILTERKECNIKEIADEDEPPPKSSKNKKENGPEKSPSLVFKITRKVPYKTVLKVHSAVMLKAESIADKAEWLNKLRNVIQPSGQVKGESGLTMRQSLSDGSLDTMARRTTDPEEELRWMSQEVRGYVEAVLNSLAANVPKAVVLCQVEKSKEDMLNQLYSSVMLVLFAIWKHTIL</sequence>
<dbReference type="InterPro" id="IPR020850">
    <property type="entry name" value="GED_dom"/>
</dbReference>
<evidence type="ECO:0000313" key="3">
    <source>
        <dbReference type="EMBL" id="WJZ83274.1"/>
    </source>
</evidence>
<evidence type="ECO:0000259" key="2">
    <source>
        <dbReference type="PROSITE" id="PS51388"/>
    </source>
</evidence>
<dbReference type="Proteomes" id="UP001227230">
    <property type="component" value="Chromosome 3"/>
</dbReference>
<reference evidence="3 4" key="1">
    <citation type="journal article" date="2023" name="Hortic Res">
        <title>The complete reference genome for grapevine (Vitis vinifera L.) genetics and breeding.</title>
        <authorList>
            <person name="Shi X."/>
            <person name="Cao S."/>
            <person name="Wang X."/>
            <person name="Huang S."/>
            <person name="Wang Y."/>
            <person name="Liu Z."/>
            <person name="Liu W."/>
            <person name="Leng X."/>
            <person name="Peng Y."/>
            <person name="Wang N."/>
            <person name="Wang Y."/>
            <person name="Ma Z."/>
            <person name="Xu X."/>
            <person name="Zhang F."/>
            <person name="Xue H."/>
            <person name="Zhong H."/>
            <person name="Wang Y."/>
            <person name="Zhang K."/>
            <person name="Velt A."/>
            <person name="Avia K."/>
            <person name="Holtgrawe D."/>
            <person name="Grimplet J."/>
            <person name="Matus J.T."/>
            <person name="Ware D."/>
            <person name="Wu X."/>
            <person name="Wang H."/>
            <person name="Liu C."/>
            <person name="Fang Y."/>
            <person name="Rustenholz C."/>
            <person name="Cheng Z."/>
            <person name="Xiao H."/>
            <person name="Zhou Y."/>
        </authorList>
    </citation>
    <scope>NUCLEOTIDE SEQUENCE [LARGE SCALE GENOMIC DNA]</scope>
    <source>
        <strain evidence="4">cv. Pinot noir / PN40024</strain>
        <tissue evidence="3">Leaf</tissue>
    </source>
</reference>
<evidence type="ECO:0000256" key="1">
    <source>
        <dbReference type="SAM" id="MobiDB-lite"/>
    </source>
</evidence>
<dbReference type="Pfam" id="PF20167">
    <property type="entry name" value="Transposase_32"/>
    <property type="match status" value="1"/>
</dbReference>
<name>A0ABY9BL06_VITVI</name>
<dbReference type="EMBL" id="CP126650">
    <property type="protein sequence ID" value="WJZ83274.1"/>
    <property type="molecule type" value="Genomic_DNA"/>
</dbReference>
<feature type="region of interest" description="Disordered" evidence="1">
    <location>
        <begin position="143"/>
        <end position="168"/>
    </location>
</feature>
<organism evidence="3 4">
    <name type="scientific">Vitis vinifera</name>
    <name type="common">Grape</name>
    <dbReference type="NCBI Taxonomy" id="29760"/>
    <lineage>
        <taxon>Eukaryota</taxon>
        <taxon>Viridiplantae</taxon>
        <taxon>Streptophyta</taxon>
        <taxon>Embryophyta</taxon>
        <taxon>Tracheophyta</taxon>
        <taxon>Spermatophyta</taxon>
        <taxon>Magnoliopsida</taxon>
        <taxon>eudicotyledons</taxon>
        <taxon>Gunneridae</taxon>
        <taxon>Pentapetalae</taxon>
        <taxon>rosids</taxon>
        <taxon>Vitales</taxon>
        <taxon>Vitaceae</taxon>
        <taxon>Viteae</taxon>
        <taxon>Vitis</taxon>
    </lineage>
</organism>
<proteinExistence type="predicted"/>
<gene>
    <name evidence="3" type="ORF">VitviT2T_002970</name>
</gene>
<feature type="domain" description="GED" evidence="2">
    <location>
        <begin position="248"/>
        <end position="307"/>
    </location>
</feature>
<dbReference type="Gene3D" id="1.20.120.1240">
    <property type="entry name" value="Dynamin, middle domain"/>
    <property type="match status" value="1"/>
</dbReference>
<dbReference type="InterPro" id="IPR046796">
    <property type="entry name" value="Transposase_32_dom"/>
</dbReference>